<dbReference type="FunFam" id="1.10.238.260:FF:000001">
    <property type="entry name" value="2-isopropylmalate synthase"/>
    <property type="match status" value="1"/>
</dbReference>
<reference evidence="14 17" key="3">
    <citation type="submission" date="2019-11" db="EMBL/GenBank/DDBJ databases">
        <title>Whole-genome sequence of Rhodoplanes serenus DSM 18633, type strain.</title>
        <authorList>
            <person name="Kyndt J.A."/>
            <person name="Meyer T.E."/>
        </authorList>
    </citation>
    <scope>NUCLEOTIDE SEQUENCE [LARGE SCALE GENOMIC DNA]</scope>
    <source>
        <strain evidence="14 17">DSM 18633</strain>
    </source>
</reference>
<evidence type="ECO:0000256" key="5">
    <source>
        <dbReference type="ARBA" id="ARBA00022430"/>
    </source>
</evidence>
<dbReference type="RefSeq" id="WP_111385212.1">
    <property type="nucleotide sequence ID" value="NZ_NPEW01000083.1"/>
</dbReference>
<dbReference type="PROSITE" id="PS00815">
    <property type="entry name" value="AIPM_HOMOCIT_SYNTH_1"/>
    <property type="match status" value="1"/>
</dbReference>
<evidence type="ECO:0000256" key="1">
    <source>
        <dbReference type="ARBA" id="ARBA00004689"/>
    </source>
</evidence>
<comment type="cofactor">
    <cofactor evidence="12">
        <name>Mn(2+)</name>
        <dbReference type="ChEBI" id="CHEBI:29035"/>
    </cofactor>
</comment>
<dbReference type="SMART" id="SM00917">
    <property type="entry name" value="LeuA_dimer"/>
    <property type="match status" value="1"/>
</dbReference>
<keyword evidence="8 12" id="KW-0479">Metal-binding</keyword>
<dbReference type="GO" id="GO:0030145">
    <property type="term" value="F:manganese ion binding"/>
    <property type="evidence" value="ECO:0007669"/>
    <property type="project" value="UniProtKB-UniRule"/>
</dbReference>
<evidence type="ECO:0000256" key="8">
    <source>
        <dbReference type="ARBA" id="ARBA00022723"/>
    </source>
</evidence>
<dbReference type="GO" id="GO:0005829">
    <property type="term" value="C:cytosol"/>
    <property type="evidence" value="ECO:0007669"/>
    <property type="project" value="TreeGrafter"/>
</dbReference>
<evidence type="ECO:0000313" key="16">
    <source>
        <dbReference type="Proteomes" id="UP000289200"/>
    </source>
</evidence>
<keyword evidence="9 12" id="KW-0464">Manganese</keyword>
<dbReference type="Proteomes" id="UP000438991">
    <property type="component" value="Unassembled WGS sequence"/>
</dbReference>
<comment type="pathway">
    <text evidence="1 12">Amino-acid biosynthesis; L-leucine biosynthesis; L-leucine from 3-methyl-2-oxobutanoate: step 1/4.</text>
</comment>
<dbReference type="GO" id="GO:0009098">
    <property type="term" value="P:L-leucine biosynthetic process"/>
    <property type="evidence" value="ECO:0007669"/>
    <property type="project" value="UniProtKB-UniRule"/>
</dbReference>
<dbReference type="FunFam" id="3.30.160.270:FF:000003">
    <property type="entry name" value="2-isopropylmalate synthase"/>
    <property type="match status" value="1"/>
</dbReference>
<evidence type="ECO:0000256" key="12">
    <source>
        <dbReference type="HAMAP-Rule" id="MF_01025"/>
    </source>
</evidence>
<dbReference type="NCBIfam" id="TIGR00973">
    <property type="entry name" value="leuA_bact"/>
    <property type="match status" value="1"/>
</dbReference>
<feature type="region of interest" description="Regulatory domain" evidence="12">
    <location>
        <begin position="398"/>
        <end position="521"/>
    </location>
</feature>
<comment type="caution">
    <text evidence="14">The sequence shown here is derived from an EMBL/GenBank/DDBJ whole genome shotgun (WGS) entry which is preliminary data.</text>
</comment>
<evidence type="ECO:0000256" key="11">
    <source>
        <dbReference type="ARBA" id="ARBA00029993"/>
    </source>
</evidence>
<dbReference type="PANTHER" id="PTHR10277">
    <property type="entry name" value="HOMOCITRATE SYNTHASE-RELATED"/>
    <property type="match status" value="1"/>
</dbReference>
<protein>
    <recommendedName>
        <fullName evidence="4 12">2-isopropylmalate synthase</fullName>
        <ecNumber evidence="3 12">2.3.3.13</ecNumber>
    </recommendedName>
    <alternativeName>
        <fullName evidence="11 12">Alpha-IPM synthase</fullName>
    </alternativeName>
    <alternativeName>
        <fullName evidence="12">Alpha-isopropylmalate synthase</fullName>
    </alternativeName>
</protein>
<keyword evidence="5 12" id="KW-0432">Leucine biosynthesis</keyword>
<dbReference type="SUPFAM" id="SSF110921">
    <property type="entry name" value="2-isopropylmalate synthase LeuA, allosteric (dimerisation) domain"/>
    <property type="match status" value="1"/>
</dbReference>
<dbReference type="InterPro" id="IPR005671">
    <property type="entry name" value="LeuA_bact_synth"/>
</dbReference>
<sequence length="521" mass="57067">MTTSSHSEKDRVVIFDTTLRDGEQSPGATMTHEEKLEVAETLDQMGVDIIEAGFPIASEGDFAAVHEIAQRTKNAVVCGLARAAFKDIDRCAEAIKPAKRGRIHTFISTSPVHMKWKLQMEPDKVYEAVVAQVTRARNYTDDVEWSCEDGTRTEHDFLCRCVEAAIKAGATTINIPDTVGYTTPDEYFALFQMVRERVPNADQARFSVHCHDDLGMAVANSLAGVRGGARQIECTINGIGERAGNAALEEVVMAMKVRSDVLPFWTGIDATRLTRASKLVSAATSFPVQYNKAIVGRNAFAHESGIHQDGMLKHTQTYEIMTPESVGVKQTSLVMGKHSGRHAFMHKLQELGYELAANQLEDAFIRFKALADRKKHVYDEDIEALVDEEIATAQDRIKLLSLSVIAGTRGPQRATMKLVIDGRTVIEECEGNGPVDAVFNCVKALVPHDANLELYQVHAVTEGTDAQAEVSVRLSENEKTVTAKGADPDTLVASAKAYLGALNKLMIKRQRSKPEAMVVGP</sequence>
<reference evidence="16" key="1">
    <citation type="submission" date="2018-10" db="EMBL/GenBank/DDBJ databases">
        <authorList>
            <person name="Peiro R."/>
            <person name="Begona"/>
            <person name="Cbmso G."/>
            <person name="Lopez M."/>
            <person name="Gonzalez S."/>
            <person name="Sacristan E."/>
            <person name="Castillo E."/>
        </authorList>
    </citation>
    <scope>NUCLEOTIDE SEQUENCE [LARGE SCALE GENOMIC DNA]</scope>
</reference>
<dbReference type="PROSITE" id="PS50991">
    <property type="entry name" value="PYR_CT"/>
    <property type="match status" value="1"/>
</dbReference>
<keyword evidence="14" id="KW-0012">Acyltransferase</keyword>
<dbReference type="GO" id="GO:0003852">
    <property type="term" value="F:2-isopropylmalate synthase activity"/>
    <property type="evidence" value="ECO:0007669"/>
    <property type="project" value="UniProtKB-UniRule"/>
</dbReference>
<evidence type="ECO:0000256" key="2">
    <source>
        <dbReference type="ARBA" id="ARBA00009396"/>
    </source>
</evidence>
<evidence type="ECO:0000259" key="13">
    <source>
        <dbReference type="PROSITE" id="PS50991"/>
    </source>
</evidence>
<dbReference type="NCBIfam" id="NF002086">
    <property type="entry name" value="PRK00915.1-3"/>
    <property type="match status" value="1"/>
</dbReference>
<dbReference type="OrthoDB" id="9803573at2"/>
<keyword evidence="6 12" id="KW-0028">Amino-acid biosynthesis</keyword>
<dbReference type="EMBL" id="WNKV01000009">
    <property type="protein sequence ID" value="MTW17254.1"/>
    <property type="molecule type" value="Genomic_DNA"/>
</dbReference>
<evidence type="ECO:0000256" key="10">
    <source>
        <dbReference type="ARBA" id="ARBA00023304"/>
    </source>
</evidence>
<evidence type="ECO:0000256" key="6">
    <source>
        <dbReference type="ARBA" id="ARBA00022605"/>
    </source>
</evidence>
<dbReference type="EC" id="2.3.3.13" evidence="3 12"/>
<accession>A0A327K7G3</accession>
<feature type="binding site" evidence="12">
    <location>
        <position position="209"/>
    </location>
    <ligand>
        <name>Mn(2+)</name>
        <dbReference type="ChEBI" id="CHEBI:29035"/>
    </ligand>
</feature>
<comment type="catalytic activity">
    <reaction evidence="12">
        <text>3-methyl-2-oxobutanoate + acetyl-CoA + H2O = (2S)-2-isopropylmalate + CoA + H(+)</text>
        <dbReference type="Rhea" id="RHEA:21524"/>
        <dbReference type="ChEBI" id="CHEBI:1178"/>
        <dbReference type="ChEBI" id="CHEBI:11851"/>
        <dbReference type="ChEBI" id="CHEBI:15377"/>
        <dbReference type="ChEBI" id="CHEBI:15378"/>
        <dbReference type="ChEBI" id="CHEBI:57287"/>
        <dbReference type="ChEBI" id="CHEBI:57288"/>
        <dbReference type="EC" id="2.3.3.13"/>
    </reaction>
</comment>
<organism evidence="14 17">
    <name type="scientific">Rhodoplanes serenus</name>
    <dbReference type="NCBI Taxonomy" id="200615"/>
    <lineage>
        <taxon>Bacteria</taxon>
        <taxon>Pseudomonadati</taxon>
        <taxon>Pseudomonadota</taxon>
        <taxon>Alphaproteobacteria</taxon>
        <taxon>Hyphomicrobiales</taxon>
        <taxon>Nitrobacteraceae</taxon>
        <taxon>Rhodoplanes</taxon>
    </lineage>
</organism>
<feature type="binding site" evidence="12">
    <location>
        <position position="211"/>
    </location>
    <ligand>
        <name>Mn(2+)</name>
        <dbReference type="ChEBI" id="CHEBI:29035"/>
    </ligand>
</feature>
<evidence type="ECO:0000313" key="14">
    <source>
        <dbReference type="EMBL" id="MTW17254.1"/>
    </source>
</evidence>
<dbReference type="HAMAP" id="MF_01025">
    <property type="entry name" value="LeuA_type1"/>
    <property type="match status" value="1"/>
</dbReference>
<feature type="binding site" evidence="12">
    <location>
        <position position="21"/>
    </location>
    <ligand>
        <name>Mn(2+)</name>
        <dbReference type="ChEBI" id="CHEBI:29035"/>
    </ligand>
</feature>
<keyword evidence="10 12" id="KW-0100">Branched-chain amino acid biosynthesis</keyword>
<keyword evidence="12" id="KW-0963">Cytoplasm</keyword>
<dbReference type="InterPro" id="IPR054691">
    <property type="entry name" value="LeuA/HCS_post-cat"/>
</dbReference>
<dbReference type="CDD" id="cd07940">
    <property type="entry name" value="DRE_TIM_IPMS"/>
    <property type="match status" value="1"/>
</dbReference>
<name>A0A327K7G3_9BRAD</name>
<comment type="function">
    <text evidence="12">Catalyzes the condensation of the acetyl group of acetyl-CoA with 3-methyl-2-oxobutanoate (2-ketoisovalerate) to form 3-carboxy-3-hydroxy-4-methylpentanoate (2-isopropylmalate).</text>
</comment>
<comment type="similarity">
    <text evidence="2 12">Belongs to the alpha-IPM synthase/homocitrate synthase family. LeuA type 1 subfamily.</text>
</comment>
<evidence type="ECO:0000256" key="3">
    <source>
        <dbReference type="ARBA" id="ARBA00012973"/>
    </source>
</evidence>
<dbReference type="FunFam" id="3.20.20.70:FF:000010">
    <property type="entry name" value="2-isopropylmalate synthase"/>
    <property type="match status" value="1"/>
</dbReference>
<dbReference type="EMBL" id="UWOC01000136">
    <property type="protein sequence ID" value="VCU08809.1"/>
    <property type="molecule type" value="Genomic_DNA"/>
</dbReference>
<feature type="binding site" evidence="12">
    <location>
        <position position="245"/>
    </location>
    <ligand>
        <name>Mn(2+)</name>
        <dbReference type="ChEBI" id="CHEBI:29035"/>
    </ligand>
</feature>
<dbReference type="InterPro" id="IPR013785">
    <property type="entry name" value="Aldolase_TIM"/>
</dbReference>
<evidence type="ECO:0000256" key="4">
    <source>
        <dbReference type="ARBA" id="ARBA00018198"/>
    </source>
</evidence>
<dbReference type="Gene3D" id="1.10.238.260">
    <property type="match status" value="1"/>
</dbReference>
<dbReference type="NCBIfam" id="NF002087">
    <property type="entry name" value="PRK00915.1-4"/>
    <property type="match status" value="1"/>
</dbReference>
<dbReference type="Pfam" id="PF00682">
    <property type="entry name" value="HMGL-like"/>
    <property type="match status" value="1"/>
</dbReference>
<dbReference type="Pfam" id="PF08502">
    <property type="entry name" value="LeuA_dimer"/>
    <property type="match status" value="1"/>
</dbReference>
<dbReference type="Gene3D" id="3.30.160.270">
    <property type="match status" value="1"/>
</dbReference>
<dbReference type="InterPro" id="IPR050073">
    <property type="entry name" value="2-IPM_HCS-like"/>
</dbReference>
<dbReference type="SUPFAM" id="SSF51569">
    <property type="entry name" value="Aldolase"/>
    <property type="match status" value="1"/>
</dbReference>
<dbReference type="Proteomes" id="UP000289200">
    <property type="component" value="Unassembled WGS sequence"/>
</dbReference>
<proteinExistence type="inferred from homology"/>
<dbReference type="InterPro" id="IPR000891">
    <property type="entry name" value="PYR_CT"/>
</dbReference>
<dbReference type="InterPro" id="IPR036230">
    <property type="entry name" value="LeuA_allosteric_dom_sf"/>
</dbReference>
<comment type="subunit">
    <text evidence="12">Homodimer.</text>
</comment>
<reference evidence="15" key="2">
    <citation type="submission" date="2018-10" db="EMBL/GenBank/DDBJ databases">
        <authorList>
            <person name="Peiro R."/>
            <person name="Begona"/>
            <person name="Cbmso G."/>
            <person name="Lopez M."/>
            <person name="Gonzalez S."/>
            <person name="Sacristan E."/>
            <person name="Castillo E."/>
        </authorList>
    </citation>
    <scope>NUCLEOTIDE SEQUENCE</scope>
    <source>
        <strain evidence="15">Rhod_genome</strain>
    </source>
</reference>
<evidence type="ECO:0000313" key="17">
    <source>
        <dbReference type="Proteomes" id="UP000438991"/>
    </source>
</evidence>
<dbReference type="InterPro" id="IPR013709">
    <property type="entry name" value="2-isopropylmalate_synth_dimer"/>
</dbReference>
<dbReference type="AlphaFoldDB" id="A0A327K7G3"/>
<evidence type="ECO:0000256" key="9">
    <source>
        <dbReference type="ARBA" id="ARBA00023211"/>
    </source>
</evidence>
<dbReference type="InterPro" id="IPR002034">
    <property type="entry name" value="AIPM/Hcit_synth_CS"/>
</dbReference>
<evidence type="ECO:0000256" key="7">
    <source>
        <dbReference type="ARBA" id="ARBA00022679"/>
    </source>
</evidence>
<dbReference type="GO" id="GO:0003985">
    <property type="term" value="F:acetyl-CoA C-acetyltransferase activity"/>
    <property type="evidence" value="ECO:0007669"/>
    <property type="project" value="UniProtKB-UniRule"/>
</dbReference>
<dbReference type="PROSITE" id="PS00816">
    <property type="entry name" value="AIPM_HOMOCIT_SYNTH_2"/>
    <property type="match status" value="1"/>
</dbReference>
<dbReference type="Gene3D" id="3.20.20.70">
    <property type="entry name" value="Aldolase class I"/>
    <property type="match status" value="1"/>
</dbReference>
<feature type="domain" description="Pyruvate carboxyltransferase" evidence="13">
    <location>
        <begin position="12"/>
        <end position="274"/>
    </location>
</feature>
<evidence type="ECO:0000313" key="15">
    <source>
        <dbReference type="EMBL" id="VCU08809.1"/>
    </source>
</evidence>
<dbReference type="UniPathway" id="UPA00048">
    <property type="reaction ID" value="UER00070"/>
</dbReference>
<keyword evidence="16" id="KW-1185">Reference proteome</keyword>
<dbReference type="PANTHER" id="PTHR10277:SF9">
    <property type="entry name" value="2-ISOPROPYLMALATE SYNTHASE 1, CHLOROPLASTIC-RELATED"/>
    <property type="match status" value="1"/>
</dbReference>
<keyword evidence="7 12" id="KW-0808">Transferase</keyword>
<dbReference type="Pfam" id="PF22617">
    <property type="entry name" value="HCS_D2"/>
    <property type="match status" value="1"/>
</dbReference>
<gene>
    <name evidence="15" type="primary">leuA_3</name>
    <name evidence="12" type="synonym">leuA</name>
    <name evidence="14" type="ORF">GJ689_13680</name>
    <name evidence="15" type="ORF">RHODGE_RHODGE_01971</name>
</gene>